<evidence type="ECO:0008006" key="4">
    <source>
        <dbReference type="Google" id="ProtNLM"/>
    </source>
</evidence>
<evidence type="ECO:0000313" key="2">
    <source>
        <dbReference type="EMBL" id="UQA91755.1"/>
    </source>
</evidence>
<feature type="compositionally biased region" description="Low complexity" evidence="1">
    <location>
        <begin position="150"/>
        <end position="164"/>
    </location>
</feature>
<dbReference type="PANTHER" id="PTHR30007">
    <property type="entry name" value="PHP DOMAIN PROTEIN"/>
    <property type="match status" value="1"/>
</dbReference>
<evidence type="ECO:0000256" key="1">
    <source>
        <dbReference type="SAM" id="MobiDB-lite"/>
    </source>
</evidence>
<sequence length="164" mass="18649">MSARRPYRGDLSDARWALTEPVFTAWRTARTGPGTAARVHDLREIVNAIFYDQLAVSYRSVGKVRGDGGYQGSVIDHGARLGIDVEVVKCPSRSGFQPQRKRCVSERTFGWLMQHRRLTRDDETLPQRSRAMIHWAMSHTMNRAPTSESTPTWRTRTSKTVTTT</sequence>
<dbReference type="Proteomes" id="UP000830115">
    <property type="component" value="Chromosome"/>
</dbReference>
<reference evidence="2" key="1">
    <citation type="submission" date="2021-10" db="EMBL/GenBank/DDBJ databases">
        <title>Streptomyces nigrumlapis sp.nov.,an antimicrobial producing actinobacterium isolated from Black Gobi rocks.</title>
        <authorList>
            <person name="Wen Y."/>
            <person name="Zhang W."/>
            <person name="Liu X.G."/>
        </authorList>
    </citation>
    <scope>NUCLEOTIDE SEQUENCE</scope>
    <source>
        <strain evidence="2">ST13-2-2</strain>
    </source>
</reference>
<protein>
    <recommendedName>
        <fullName evidence="4">DDE family transposase</fullName>
    </recommendedName>
</protein>
<dbReference type="EMBL" id="CP086322">
    <property type="protein sequence ID" value="UQA91755.1"/>
    <property type="molecule type" value="Genomic_DNA"/>
</dbReference>
<evidence type="ECO:0000313" key="3">
    <source>
        <dbReference type="Proteomes" id="UP000830115"/>
    </source>
</evidence>
<gene>
    <name evidence="2" type="ORF">K9S39_07655</name>
</gene>
<keyword evidence="3" id="KW-1185">Reference proteome</keyword>
<proteinExistence type="predicted"/>
<accession>A0ABY4M206</accession>
<dbReference type="PANTHER" id="PTHR30007:SF0">
    <property type="entry name" value="TRANSPOSASE"/>
    <property type="match status" value="1"/>
</dbReference>
<name>A0ABY4M206_9ACTN</name>
<feature type="region of interest" description="Disordered" evidence="1">
    <location>
        <begin position="142"/>
        <end position="164"/>
    </location>
</feature>
<organism evidence="2 3">
    <name type="scientific">Streptomyces halobius</name>
    <dbReference type="NCBI Taxonomy" id="2879846"/>
    <lineage>
        <taxon>Bacteria</taxon>
        <taxon>Bacillati</taxon>
        <taxon>Actinomycetota</taxon>
        <taxon>Actinomycetes</taxon>
        <taxon>Kitasatosporales</taxon>
        <taxon>Streptomycetaceae</taxon>
        <taxon>Streptomyces</taxon>
    </lineage>
</organism>